<evidence type="ECO:0000313" key="1">
    <source>
        <dbReference type="EMBL" id="BAC83664.1"/>
    </source>
</evidence>
<dbReference type="Proteomes" id="UP000000763">
    <property type="component" value="Chromosome 7"/>
</dbReference>
<reference evidence="2" key="1">
    <citation type="journal article" date="2005" name="Nature">
        <title>The map-based sequence of the rice genome.</title>
        <authorList>
            <consortium name="International rice genome sequencing project (IRGSP)"/>
            <person name="Matsumoto T."/>
            <person name="Wu J."/>
            <person name="Kanamori H."/>
            <person name="Katayose Y."/>
            <person name="Fujisawa M."/>
            <person name="Namiki N."/>
            <person name="Mizuno H."/>
            <person name="Yamamoto K."/>
            <person name="Antonio B.A."/>
            <person name="Baba T."/>
            <person name="Sakata K."/>
            <person name="Nagamura Y."/>
            <person name="Aoki H."/>
            <person name="Arikawa K."/>
            <person name="Arita K."/>
            <person name="Bito T."/>
            <person name="Chiden Y."/>
            <person name="Fujitsuka N."/>
            <person name="Fukunaka R."/>
            <person name="Hamada M."/>
            <person name="Harada C."/>
            <person name="Hayashi A."/>
            <person name="Hijishita S."/>
            <person name="Honda M."/>
            <person name="Hosokawa S."/>
            <person name="Ichikawa Y."/>
            <person name="Idonuma A."/>
            <person name="Iijima M."/>
            <person name="Ikeda M."/>
            <person name="Ikeno M."/>
            <person name="Ito K."/>
            <person name="Ito S."/>
            <person name="Ito T."/>
            <person name="Ito Y."/>
            <person name="Ito Y."/>
            <person name="Iwabuchi A."/>
            <person name="Kamiya K."/>
            <person name="Karasawa W."/>
            <person name="Kurita K."/>
            <person name="Katagiri S."/>
            <person name="Kikuta A."/>
            <person name="Kobayashi H."/>
            <person name="Kobayashi N."/>
            <person name="Machita K."/>
            <person name="Maehara T."/>
            <person name="Masukawa M."/>
            <person name="Mizubayashi T."/>
            <person name="Mukai Y."/>
            <person name="Nagasaki H."/>
            <person name="Nagata Y."/>
            <person name="Naito S."/>
            <person name="Nakashima M."/>
            <person name="Nakama Y."/>
            <person name="Nakamichi Y."/>
            <person name="Nakamura M."/>
            <person name="Meguro A."/>
            <person name="Negishi M."/>
            <person name="Ohta I."/>
            <person name="Ohta T."/>
            <person name="Okamoto M."/>
            <person name="Ono N."/>
            <person name="Saji S."/>
            <person name="Sakaguchi M."/>
            <person name="Sakai K."/>
            <person name="Shibata M."/>
            <person name="Shimokawa T."/>
            <person name="Song J."/>
            <person name="Takazaki Y."/>
            <person name="Terasawa K."/>
            <person name="Tsugane M."/>
            <person name="Tsuji K."/>
            <person name="Ueda S."/>
            <person name="Waki K."/>
            <person name="Yamagata H."/>
            <person name="Yamamoto M."/>
            <person name="Yamamoto S."/>
            <person name="Yamane H."/>
            <person name="Yoshiki S."/>
            <person name="Yoshihara R."/>
            <person name="Yukawa K."/>
            <person name="Zhong H."/>
            <person name="Yano M."/>
            <person name="Yuan Q."/>
            <person name="Ouyang S."/>
            <person name="Liu J."/>
            <person name="Jones K.M."/>
            <person name="Gansberger K."/>
            <person name="Moffat K."/>
            <person name="Hill J."/>
            <person name="Bera J."/>
            <person name="Fadrosh D."/>
            <person name="Jin S."/>
            <person name="Johri S."/>
            <person name="Kim M."/>
            <person name="Overton L."/>
            <person name="Reardon M."/>
            <person name="Tsitrin T."/>
            <person name="Vuong H."/>
            <person name="Weaver B."/>
            <person name="Ciecko A."/>
            <person name="Tallon L."/>
            <person name="Jackson J."/>
            <person name="Pai G."/>
            <person name="Aken S.V."/>
            <person name="Utterback T."/>
            <person name="Reidmuller S."/>
            <person name="Feldblyum T."/>
            <person name="Hsiao J."/>
            <person name="Zismann V."/>
            <person name="Iobst S."/>
            <person name="de Vazeille A.R."/>
            <person name="Buell C.R."/>
            <person name="Ying K."/>
            <person name="Li Y."/>
            <person name="Lu T."/>
            <person name="Huang Y."/>
            <person name="Zhao Q."/>
            <person name="Feng Q."/>
            <person name="Zhang L."/>
            <person name="Zhu J."/>
            <person name="Weng Q."/>
            <person name="Mu J."/>
            <person name="Lu Y."/>
            <person name="Fan D."/>
            <person name="Liu Y."/>
            <person name="Guan J."/>
            <person name="Zhang Y."/>
            <person name="Yu S."/>
            <person name="Liu X."/>
            <person name="Zhang Y."/>
            <person name="Hong G."/>
            <person name="Han B."/>
            <person name="Choisne N."/>
            <person name="Demange N."/>
            <person name="Orjeda G."/>
            <person name="Samain S."/>
            <person name="Cattolico L."/>
            <person name="Pelletier E."/>
            <person name="Couloux A."/>
            <person name="Segurens B."/>
            <person name="Wincker P."/>
            <person name="D'Hont A."/>
            <person name="Scarpelli C."/>
            <person name="Weissenbach J."/>
            <person name="Salanoubat M."/>
            <person name="Quetier F."/>
            <person name="Yu Y."/>
            <person name="Kim H.R."/>
            <person name="Rambo T."/>
            <person name="Currie J."/>
            <person name="Collura K."/>
            <person name="Luo M."/>
            <person name="Yang T."/>
            <person name="Ammiraju J.S.S."/>
            <person name="Engler F."/>
            <person name="Soderlund C."/>
            <person name="Wing R.A."/>
            <person name="Palmer L.E."/>
            <person name="de la Bastide M."/>
            <person name="Spiegel L."/>
            <person name="Nascimento L."/>
            <person name="Zutavern T."/>
            <person name="O'Shaughnessy A."/>
            <person name="Dike S."/>
            <person name="Dedhia N."/>
            <person name="Preston R."/>
            <person name="Balija V."/>
            <person name="McCombie W.R."/>
            <person name="Chow T."/>
            <person name="Chen H."/>
            <person name="Chung M."/>
            <person name="Chen C."/>
            <person name="Shaw J."/>
            <person name="Wu H."/>
            <person name="Hsiao K."/>
            <person name="Chao Y."/>
            <person name="Chu M."/>
            <person name="Cheng C."/>
            <person name="Hour A."/>
            <person name="Lee P."/>
            <person name="Lin S."/>
            <person name="Lin Y."/>
            <person name="Liou J."/>
            <person name="Liu S."/>
            <person name="Hsing Y."/>
            <person name="Raghuvanshi S."/>
            <person name="Mohanty A."/>
            <person name="Bharti A.K."/>
            <person name="Gaur A."/>
            <person name="Gupta V."/>
            <person name="Kumar D."/>
            <person name="Ravi V."/>
            <person name="Vij S."/>
            <person name="Kapur A."/>
            <person name="Khurana P."/>
            <person name="Khurana P."/>
            <person name="Khurana J.P."/>
            <person name="Tyagi A.K."/>
            <person name="Gaikwad K."/>
            <person name="Singh A."/>
            <person name="Dalal V."/>
            <person name="Srivastava S."/>
            <person name="Dixit A."/>
            <person name="Pal A.K."/>
            <person name="Ghazi I.A."/>
            <person name="Yadav M."/>
            <person name="Pandit A."/>
            <person name="Bhargava A."/>
            <person name="Sureshbabu K."/>
            <person name="Batra K."/>
            <person name="Sharma T.R."/>
            <person name="Mohapatra T."/>
            <person name="Singh N.K."/>
            <person name="Messing J."/>
            <person name="Nelson A.B."/>
            <person name="Fuks G."/>
            <person name="Kavchok S."/>
            <person name="Keizer G."/>
            <person name="Linton E."/>
            <person name="Llaca V."/>
            <person name="Song R."/>
            <person name="Tanyolac B."/>
            <person name="Young S."/>
            <person name="Ho-Il K."/>
            <person name="Hahn J.H."/>
            <person name="Sangsakoo G."/>
            <person name="Vanavichit A."/>
            <person name="de Mattos Luiz.A.T."/>
            <person name="Zimmer P.D."/>
            <person name="Malone G."/>
            <person name="Dellagostin O."/>
            <person name="de Oliveira A.C."/>
            <person name="Bevan M."/>
            <person name="Bancroft I."/>
            <person name="Minx P."/>
            <person name="Cordum H."/>
            <person name="Wilson R."/>
            <person name="Cheng Z."/>
            <person name="Jin W."/>
            <person name="Jiang J."/>
            <person name="Leong S.A."/>
            <person name="Iwama H."/>
            <person name="Gojobori T."/>
            <person name="Itoh T."/>
            <person name="Niimura Y."/>
            <person name="Fujii Y."/>
            <person name="Habara T."/>
            <person name="Sakai H."/>
            <person name="Sato Y."/>
            <person name="Wilson G."/>
            <person name="Kumar K."/>
            <person name="McCouch S."/>
            <person name="Juretic N."/>
            <person name="Hoen D."/>
            <person name="Wright S."/>
            <person name="Bruskiewich R."/>
            <person name="Bureau T."/>
            <person name="Miyao A."/>
            <person name="Hirochika H."/>
            <person name="Nishikawa T."/>
            <person name="Kadowaki K."/>
            <person name="Sugiura M."/>
            <person name="Burr B."/>
            <person name="Sasaki T."/>
        </authorList>
    </citation>
    <scope>NUCLEOTIDE SEQUENCE [LARGE SCALE GENOMIC DNA]</scope>
    <source>
        <strain evidence="2">cv. Nipponbare</strain>
    </source>
</reference>
<protein>
    <submittedName>
        <fullName evidence="1">Uncharacterized protein</fullName>
    </submittedName>
</protein>
<organism evidence="1 2">
    <name type="scientific">Oryza sativa subsp. japonica</name>
    <name type="common">Rice</name>
    <dbReference type="NCBI Taxonomy" id="39947"/>
    <lineage>
        <taxon>Eukaryota</taxon>
        <taxon>Viridiplantae</taxon>
        <taxon>Streptophyta</taxon>
        <taxon>Embryophyta</taxon>
        <taxon>Tracheophyta</taxon>
        <taxon>Spermatophyta</taxon>
        <taxon>Magnoliopsida</taxon>
        <taxon>Liliopsida</taxon>
        <taxon>Poales</taxon>
        <taxon>Poaceae</taxon>
        <taxon>BOP clade</taxon>
        <taxon>Oryzoideae</taxon>
        <taxon>Oryzeae</taxon>
        <taxon>Oryzinae</taxon>
        <taxon>Oryza</taxon>
        <taxon>Oryza sativa</taxon>
    </lineage>
</organism>
<name>Q6Z644_ORYSJ</name>
<proteinExistence type="predicted"/>
<gene>
    <name evidence="1" type="primary">OSJNBa0016I05.13</name>
</gene>
<sequence>MIVYQQITVALENPNPSQSNMLSENLAMAKGMFGIAPAPAPSLLDLELNQTVSAPPKLGVELGGALSQNELELWS</sequence>
<dbReference type="EMBL" id="AP005063">
    <property type="protein sequence ID" value="BAC83664.1"/>
    <property type="molecule type" value="Genomic_DNA"/>
</dbReference>
<dbReference type="AlphaFoldDB" id="Q6Z644"/>
<reference evidence="2" key="2">
    <citation type="journal article" date="2008" name="Nucleic Acids Res.">
        <title>The rice annotation project database (RAP-DB): 2008 update.</title>
        <authorList>
            <consortium name="The rice annotation project (RAP)"/>
        </authorList>
    </citation>
    <scope>GENOME REANNOTATION</scope>
    <source>
        <strain evidence="2">cv. Nipponbare</strain>
    </source>
</reference>
<evidence type="ECO:0000313" key="2">
    <source>
        <dbReference type="Proteomes" id="UP000000763"/>
    </source>
</evidence>
<accession>Q6Z644</accession>